<proteinExistence type="predicted"/>
<evidence type="ECO:0000256" key="1">
    <source>
        <dbReference type="ARBA" id="ARBA00004141"/>
    </source>
</evidence>
<keyword evidence="3" id="KW-1133">Transmembrane helix</keyword>
<evidence type="ECO:0000256" key="3">
    <source>
        <dbReference type="ARBA" id="ARBA00022989"/>
    </source>
</evidence>
<keyword evidence="4" id="KW-0472">Membrane</keyword>
<dbReference type="EMBL" id="JQBM01000002">
    <property type="protein sequence ID" value="KRN46560.1"/>
    <property type="molecule type" value="Genomic_DNA"/>
</dbReference>
<comment type="subcellular location">
    <subcellularLocation>
        <location evidence="1">Membrane</location>
        <topology evidence="1">Multi-pass membrane protein</topology>
    </subcellularLocation>
</comment>
<comment type="caution">
    <text evidence="6">The sequence shown here is derived from an EMBL/GenBank/DDBJ whole genome shotgun (WGS) entry which is preliminary data.</text>
</comment>
<keyword evidence="7" id="KW-1185">Reference proteome</keyword>
<reference evidence="6 7" key="1">
    <citation type="journal article" date="2015" name="Genome Announc.">
        <title>Expanding the biotechnology potential of lactobacilli through comparative genomics of 213 strains and associated genera.</title>
        <authorList>
            <person name="Sun Z."/>
            <person name="Harris H.M."/>
            <person name="McCann A."/>
            <person name="Guo C."/>
            <person name="Argimon S."/>
            <person name="Zhang W."/>
            <person name="Yang X."/>
            <person name="Jeffery I.B."/>
            <person name="Cooney J.C."/>
            <person name="Kagawa T.F."/>
            <person name="Liu W."/>
            <person name="Song Y."/>
            <person name="Salvetti E."/>
            <person name="Wrobel A."/>
            <person name="Rasinkangas P."/>
            <person name="Parkhill J."/>
            <person name="Rea M.C."/>
            <person name="O'Sullivan O."/>
            <person name="Ritari J."/>
            <person name="Douillard F.P."/>
            <person name="Paul Ross R."/>
            <person name="Yang R."/>
            <person name="Briner A.E."/>
            <person name="Felis G.E."/>
            <person name="de Vos W.M."/>
            <person name="Barrangou R."/>
            <person name="Klaenhammer T.R."/>
            <person name="Caufield P.W."/>
            <person name="Cui Y."/>
            <person name="Zhang H."/>
            <person name="O'Toole P.W."/>
        </authorList>
    </citation>
    <scope>NUCLEOTIDE SEQUENCE [LARGE SCALE GENOMIC DNA]</scope>
    <source>
        <strain evidence="6 7">DSM 20410</strain>
    </source>
</reference>
<evidence type="ECO:0000313" key="7">
    <source>
        <dbReference type="Proteomes" id="UP000051992"/>
    </source>
</evidence>
<protein>
    <recommendedName>
        <fullName evidence="5">TM2 domain-containing protein</fullName>
    </recommendedName>
</protein>
<gene>
    <name evidence="6" type="ORF">IV50_GL000838</name>
</gene>
<dbReference type="InterPro" id="IPR050932">
    <property type="entry name" value="TM2D1-3-like"/>
</dbReference>
<evidence type="ECO:0000313" key="6">
    <source>
        <dbReference type="EMBL" id="KRN46560.1"/>
    </source>
</evidence>
<dbReference type="OrthoDB" id="2004788at2"/>
<feature type="domain" description="TM2" evidence="5">
    <location>
        <begin position="26"/>
        <end position="74"/>
    </location>
</feature>
<name>A0A0R2H0U6_WEIVI</name>
<accession>A0A0R2H0U6</accession>
<dbReference type="Pfam" id="PF05154">
    <property type="entry name" value="TM2"/>
    <property type="match status" value="1"/>
</dbReference>
<dbReference type="PATRIC" id="fig|1629.5.peg.845"/>
<evidence type="ECO:0000256" key="4">
    <source>
        <dbReference type="ARBA" id="ARBA00023136"/>
    </source>
</evidence>
<sequence length="177" mass="19477">MNNELLRQLTVPEQTLVDAEIQRRTKSEAATYILAVTFGCFGAHRYYRGKTGTAVAMTLIPFLTFGLGIFITYIWMIVDLCLIPGWQRADEAEVERTTAQYLLDRRQTEATTFHTDDTTYGAAAYPVVSATTLIQPNSVIESEVIAETHATSMSLASTSTSISASISTSLADNHDEL</sequence>
<evidence type="ECO:0000256" key="2">
    <source>
        <dbReference type="ARBA" id="ARBA00022692"/>
    </source>
</evidence>
<dbReference type="AlphaFoldDB" id="A0A0R2H0U6"/>
<evidence type="ECO:0000259" key="5">
    <source>
        <dbReference type="Pfam" id="PF05154"/>
    </source>
</evidence>
<dbReference type="Proteomes" id="UP000051992">
    <property type="component" value="Unassembled WGS sequence"/>
</dbReference>
<dbReference type="RefSeq" id="WP_057745502.1">
    <property type="nucleotide sequence ID" value="NZ_BJLU01000002.1"/>
</dbReference>
<keyword evidence="2" id="KW-0812">Transmembrane</keyword>
<dbReference type="PANTHER" id="PTHR21016:SF25">
    <property type="entry name" value="TM2 DOMAIN-CONTAINING PROTEIN DDB_G0277895-RELATED"/>
    <property type="match status" value="1"/>
</dbReference>
<dbReference type="PANTHER" id="PTHR21016">
    <property type="entry name" value="BETA-AMYLOID BINDING PROTEIN-RELATED"/>
    <property type="match status" value="1"/>
</dbReference>
<organism evidence="6 7">
    <name type="scientific">Weissella viridescens</name>
    <name type="common">Lactobacillus viridescens</name>
    <dbReference type="NCBI Taxonomy" id="1629"/>
    <lineage>
        <taxon>Bacteria</taxon>
        <taxon>Bacillati</taxon>
        <taxon>Bacillota</taxon>
        <taxon>Bacilli</taxon>
        <taxon>Lactobacillales</taxon>
        <taxon>Lactobacillaceae</taxon>
        <taxon>Weissella</taxon>
    </lineage>
</organism>
<dbReference type="InterPro" id="IPR007829">
    <property type="entry name" value="TM2"/>
</dbReference>
<dbReference type="GO" id="GO:0016020">
    <property type="term" value="C:membrane"/>
    <property type="evidence" value="ECO:0007669"/>
    <property type="project" value="UniProtKB-SubCell"/>
</dbReference>